<feature type="compositionally biased region" description="Basic and acidic residues" evidence="1">
    <location>
        <begin position="1642"/>
        <end position="1658"/>
    </location>
</feature>
<dbReference type="Proteomes" id="UP000594454">
    <property type="component" value="Chromosome 6"/>
</dbReference>
<feature type="compositionally biased region" description="Polar residues" evidence="1">
    <location>
        <begin position="392"/>
        <end position="424"/>
    </location>
</feature>
<feature type="compositionally biased region" description="Low complexity" evidence="1">
    <location>
        <begin position="583"/>
        <end position="595"/>
    </location>
</feature>
<feature type="compositionally biased region" description="Polar residues" evidence="1">
    <location>
        <begin position="1164"/>
        <end position="1177"/>
    </location>
</feature>
<name>A0A7R8Z3M9_HERIL</name>
<evidence type="ECO:0000313" key="3">
    <source>
        <dbReference type="Proteomes" id="UP000594454"/>
    </source>
</evidence>
<feature type="compositionally biased region" description="Low complexity" evidence="1">
    <location>
        <begin position="890"/>
        <end position="904"/>
    </location>
</feature>
<feature type="compositionally biased region" description="Basic and acidic residues" evidence="1">
    <location>
        <begin position="780"/>
        <end position="820"/>
    </location>
</feature>
<evidence type="ECO:0000313" key="2">
    <source>
        <dbReference type="EMBL" id="CAD7092162.1"/>
    </source>
</evidence>
<feature type="compositionally biased region" description="Polar residues" evidence="1">
    <location>
        <begin position="274"/>
        <end position="295"/>
    </location>
</feature>
<protein>
    <submittedName>
        <fullName evidence="2">Uncharacterized protein</fullName>
    </submittedName>
</protein>
<feature type="compositionally biased region" description="Low complexity" evidence="1">
    <location>
        <begin position="425"/>
        <end position="440"/>
    </location>
</feature>
<feature type="compositionally biased region" description="Low complexity" evidence="1">
    <location>
        <begin position="1733"/>
        <end position="1755"/>
    </location>
</feature>
<dbReference type="EMBL" id="LR899014">
    <property type="protein sequence ID" value="CAD7092162.1"/>
    <property type="molecule type" value="Genomic_DNA"/>
</dbReference>
<feature type="region of interest" description="Disordered" evidence="1">
    <location>
        <begin position="579"/>
        <end position="598"/>
    </location>
</feature>
<sequence>MIHHITHKNPFKLQSPAPICMFYLSHPFGVVSPSSGSDAFKSRTFSSYPGRDDQIVSGDNDDGDGNDALYQRRRRKQLGEKPVVLNRTNARRREDWSGNLTGCNHDARTTSGLRDSSRMRSGHLIPWPRDTWRREFVLPPLIQFRGKQKDEATAPDLEVILRTIRQAWNSPYPRSNLQSRSYEDTDTPTSEWNIPTTRNFGVKFRQQQKLSDISKMGSGNNSTPVISGLLRRRYSVPEIIMRKHSLAQQKSFDESSAATAPSPNRSPAPVYHKSYSTNTPTRTYPLSSGSDSNLSLRRFDHRGGEMSMRKSTLLRRIWSRELKRYDDTRSGSWSPPMRRSQRRLHPEPVEQHRCEECRKLEDDHSDESEELVVGASRKRLRLISSHGKEAIDQSSASYHTSSANYTQSTSERTQITTPNNGSLESTPLKSASTTTTTSSSIQKSNNVHIYMTPIKSDQSNSEPIDQGQDMLHVEIDVDNSETNGNSIQMNSDENQNEQALVESPQTVVPGKTTTVSGTGDSPLDKFISKLLIDNLADLADEINEQFENNNNLMRNTSTPKSKRVSVVYLTPEHMEAVVSRSQNSTTDNISSDSNNLMITTDSSNNERIIYFPSCSLECKDDMSSFNSNCSDIELHNISGESLVTVNAGSAYLQNAHTTTLVVPRMLNKFPRTESLEAEYSLTSAREEEEDNANGNDTDDSVSLVDSLDEPHPSSNNNENSAEKTEEITDEPKTEPNNPDDEEADEEENTPSMCREPEAFFIPIAGSESEKVRSGSVSEAMPEKLKERIIQRQRELDKKKIEEHRKKQKKLEELIDPKLEEQGFTEKSPVRLKKDSPVKEKPPVPKKSESLTRKLKSKSNAIHLHTEISLLESYTIDSKGNMQMRAPQQKTESTSTGITSTSGATKKLYPSKSKIQRKQSMIAPKPPEIAPSIQDRKPLSSSSHNKSRSQAKRDVQKMTIFQAQSDIITPDSENGPRRVYQKTEIQDGEKHIEILEIVECIESSPESSPDRHQTYRCSSKSALSRRSKIPIPVYKMGRSSGYQKAIRCPLLREASPNSVKCIARNLQTSSCNKVDRVIAELLIDALNRPEEIGIEIIKSPKDLSRDKSSKRQNNQRRNTPRRSANNTKYQQVFEVIPEEKSSFSVDSSTDDATKSSSTKARTRDSSSTQMKTSDSTAPTKELNELPTESSSSTSATNPKSSTTSNPGRLAVDHAEPNAWIGFFRRHDSSMDEDDSPSQPYPNSTAASSCQPTISSPSTNTAAAGTTTPKDISSAECLNSAESDNVLKLIDKTFQNSTKSKIQAPSKPASSLDYVAETATTAATIASGTTSTITSETFSNTCNSCKLLERKNGAETCKNIENAKPSIKSKKPQSNALRKSNTVLKIDLKQSSESSSQSSISSTSTTAEASSSSKGSEKPKDKLSSEKAHPPDVWRVQSPDICKKAIPKLKGRENEPSTCETMTEIDTKSFIIIEDSCNMSPSTLNYSANIPTKVIPTSTDSNTPILTNKCTICCFCNPDLHKSGKTTSSTPCPYCNRRRTPPKREEETNTESDYFLSHPFYQSMTKFDHTHIRTRSRDSDVISTKCTKVNEKIKNYNFPEGTASQQDSTSKSRVTKNLSRPKNTINIPKRAEPGAVHKTTQDTIKSKDSKMKNSSPDRKAFRLPSPYANLSSTSFERTSSPSSSSDSTCPTTPSRCPILPSARRHNFAAARSNSKEAERRKEKHPAGKATAVGGNNNESVSDNANNNGGSNNAKVNGQTNGWSVTVAGSYNQDMAPDLEMRLSFPKPGGSGGLQHQQQSITSNQTVHQNVSDRREIHHHQRVTNGNNIYSESHYQDEDLLNDNFTRSNNHHQFQALPPAGNPKRTLTRIVSERTHSQRDINFPEVSPSSRNPIASRQMAKKAIKHTECSVAVTSATRTISNFTRGRRTMSYQSLNTAESLRTNTNKNTNNNRDRHLIRDNSLDLGNLSSGRRMSLESQTPSATECLALSVMGNAIAPEQKPRVLTMSEKDLTRRHHSCFTRNRAFFT</sequence>
<feature type="compositionally biased region" description="Polar residues" evidence="1">
    <location>
        <begin position="1235"/>
        <end position="1269"/>
    </location>
</feature>
<feature type="region of interest" description="Disordered" evidence="1">
    <location>
        <begin position="1101"/>
        <end position="1212"/>
    </location>
</feature>
<feature type="region of interest" description="Disordered" evidence="1">
    <location>
        <begin position="881"/>
        <end position="954"/>
    </location>
</feature>
<feature type="region of interest" description="Disordered" evidence="1">
    <location>
        <begin position="326"/>
        <end position="347"/>
    </location>
</feature>
<feature type="region of interest" description="Disordered" evidence="1">
    <location>
        <begin position="246"/>
        <end position="296"/>
    </location>
</feature>
<feature type="compositionally biased region" description="Polar residues" evidence="1">
    <location>
        <begin position="1120"/>
        <end position="1129"/>
    </location>
</feature>
<feature type="compositionally biased region" description="Basic and acidic residues" evidence="1">
    <location>
        <begin position="720"/>
        <end position="733"/>
    </location>
</feature>
<organism evidence="2 3">
    <name type="scientific">Hermetia illucens</name>
    <name type="common">Black soldier fly</name>
    <dbReference type="NCBI Taxonomy" id="343691"/>
    <lineage>
        <taxon>Eukaryota</taxon>
        <taxon>Metazoa</taxon>
        <taxon>Ecdysozoa</taxon>
        <taxon>Arthropoda</taxon>
        <taxon>Hexapoda</taxon>
        <taxon>Insecta</taxon>
        <taxon>Pterygota</taxon>
        <taxon>Neoptera</taxon>
        <taxon>Endopterygota</taxon>
        <taxon>Diptera</taxon>
        <taxon>Brachycera</taxon>
        <taxon>Stratiomyomorpha</taxon>
        <taxon>Stratiomyidae</taxon>
        <taxon>Hermetiinae</taxon>
        <taxon>Hermetia</taxon>
    </lineage>
</organism>
<feature type="compositionally biased region" description="Polar residues" evidence="1">
    <location>
        <begin position="246"/>
        <end position="265"/>
    </location>
</feature>
<feature type="compositionally biased region" description="Polar residues" evidence="1">
    <location>
        <begin position="1600"/>
        <end position="1624"/>
    </location>
</feature>
<feature type="compositionally biased region" description="Low complexity" evidence="1">
    <location>
        <begin position="1669"/>
        <end position="1692"/>
    </location>
</feature>
<feature type="compositionally biased region" description="Low complexity" evidence="1">
    <location>
        <begin position="1389"/>
        <end position="1411"/>
    </location>
</feature>
<accession>A0A7R8Z3M9</accession>
<feature type="region of interest" description="Disordered" evidence="1">
    <location>
        <begin position="388"/>
        <end position="441"/>
    </location>
</feature>
<feature type="compositionally biased region" description="Low complexity" evidence="1">
    <location>
        <begin position="1183"/>
        <end position="1205"/>
    </location>
</feature>
<reference evidence="2 3" key="1">
    <citation type="submission" date="2020-11" db="EMBL/GenBank/DDBJ databases">
        <authorList>
            <person name="Wallbank WR R."/>
            <person name="Pardo Diaz C."/>
            <person name="Kozak K."/>
            <person name="Martin S."/>
            <person name="Jiggins C."/>
            <person name="Moest M."/>
            <person name="Warren A I."/>
            <person name="Generalovic N T."/>
            <person name="Byers J.R.P. K."/>
            <person name="Montejo-Kovacevich G."/>
            <person name="Yen C E."/>
        </authorList>
    </citation>
    <scope>NUCLEOTIDE SEQUENCE [LARGE SCALE GENOMIC DNA]</scope>
</reference>
<dbReference type="OrthoDB" id="7743577at2759"/>
<dbReference type="InParanoid" id="A0A7R8Z3M9"/>
<gene>
    <name evidence="2" type="ORF">HERILL_LOCUS14545</name>
</gene>
<feature type="compositionally biased region" description="Basic and acidic residues" evidence="1">
    <location>
        <begin position="1413"/>
        <end position="1430"/>
    </location>
</feature>
<feature type="region of interest" description="Disordered" evidence="1">
    <location>
        <begin position="1226"/>
        <end position="1269"/>
    </location>
</feature>
<feature type="compositionally biased region" description="Acidic residues" evidence="1">
    <location>
        <begin position="737"/>
        <end position="748"/>
    </location>
</feature>
<feature type="region of interest" description="Disordered" evidence="1">
    <location>
        <begin position="1595"/>
        <end position="1757"/>
    </location>
</feature>
<feature type="compositionally biased region" description="Acidic residues" evidence="1">
    <location>
        <begin position="686"/>
        <end position="699"/>
    </location>
</feature>
<evidence type="ECO:0000256" key="1">
    <source>
        <dbReference type="SAM" id="MobiDB-lite"/>
    </source>
</evidence>
<feature type="compositionally biased region" description="Basic residues" evidence="1">
    <location>
        <begin position="1109"/>
        <end position="1119"/>
    </location>
</feature>
<proteinExistence type="predicted"/>
<keyword evidence="3" id="KW-1185">Reference proteome</keyword>
<feature type="region of interest" description="Disordered" evidence="1">
    <location>
        <begin position="678"/>
        <end position="857"/>
    </location>
</feature>
<feature type="compositionally biased region" description="Basic and acidic residues" evidence="1">
    <location>
        <begin position="827"/>
        <end position="851"/>
    </location>
</feature>
<feature type="region of interest" description="Disordered" evidence="1">
    <location>
        <begin position="1386"/>
        <end position="1435"/>
    </location>
</feature>